<dbReference type="RefSeq" id="WP_166955772.1">
    <property type="nucleotide sequence ID" value="NZ_JAASQI010000011.1"/>
</dbReference>
<reference evidence="2 3" key="1">
    <citation type="submission" date="2020-03" db="EMBL/GenBank/DDBJ databases">
        <title>Genomic Encyclopedia of Type Strains, Phase IV (KMG-IV): sequencing the most valuable type-strain genomes for metagenomic binning, comparative biology and taxonomic classification.</title>
        <authorList>
            <person name="Goeker M."/>
        </authorList>
    </citation>
    <scope>NUCLEOTIDE SEQUENCE [LARGE SCALE GENOMIC DNA]</scope>
    <source>
        <strain evidence="2 3">DSM 103870</strain>
    </source>
</reference>
<protein>
    <recommendedName>
        <fullName evidence="4">DUF3108 domain-containing protein</fullName>
    </recommendedName>
</protein>
<feature type="chain" id="PRO_5045932186" description="DUF3108 domain-containing protein" evidence="1">
    <location>
        <begin position="26"/>
        <end position="288"/>
    </location>
</feature>
<evidence type="ECO:0000313" key="2">
    <source>
        <dbReference type="EMBL" id="NIJ59909.1"/>
    </source>
</evidence>
<feature type="signal peptide" evidence="1">
    <location>
        <begin position="1"/>
        <end position="25"/>
    </location>
</feature>
<evidence type="ECO:0000256" key="1">
    <source>
        <dbReference type="SAM" id="SignalP"/>
    </source>
</evidence>
<dbReference type="Proteomes" id="UP001429580">
    <property type="component" value="Unassembled WGS sequence"/>
</dbReference>
<name>A0ABX0V5Y6_9HYPH</name>
<evidence type="ECO:0008006" key="4">
    <source>
        <dbReference type="Google" id="ProtNLM"/>
    </source>
</evidence>
<dbReference type="InterPro" id="IPR021457">
    <property type="entry name" value="DUF3108"/>
</dbReference>
<dbReference type="Pfam" id="PF11306">
    <property type="entry name" value="DUF3108"/>
    <property type="match status" value="1"/>
</dbReference>
<accession>A0ABX0V5Y6</accession>
<keyword evidence="3" id="KW-1185">Reference proteome</keyword>
<keyword evidence="1" id="KW-0732">Signal</keyword>
<sequence length="288" mass="29995">MTALAARLAAAGILASPCAALPAWAAEADSGGAFESRYDITLMGMQVGVAQLKASVAGDRYKVELWTRLTGLAGVMTGGKGAASSSGTVAGAMVRPAKFAVTTASGDRSVSVRMALADGAVRALKVSPPIPERKQRIPLREGDMRDIVDPVSALLMPVAGSVAAGDPAACNRTLPLFDGSARFDVPLSFVRAQKINGRAYAGTIAICSGRYKPISGHVPGRPDTDFMENNRDIEVWLAPAVEGRLFLPYRISVRSPLGLVVIEATRFPGGLPDTAPQRTPGPALRASN</sequence>
<comment type="caution">
    <text evidence="2">The sequence shown here is derived from an EMBL/GenBank/DDBJ whole genome shotgun (WGS) entry which is preliminary data.</text>
</comment>
<gene>
    <name evidence="2" type="ORF">FHS82_003770</name>
</gene>
<evidence type="ECO:0000313" key="3">
    <source>
        <dbReference type="Proteomes" id="UP001429580"/>
    </source>
</evidence>
<organism evidence="2 3">
    <name type="scientific">Pseudochelatococcus lubricantis</name>
    <dbReference type="NCBI Taxonomy" id="1538102"/>
    <lineage>
        <taxon>Bacteria</taxon>
        <taxon>Pseudomonadati</taxon>
        <taxon>Pseudomonadota</taxon>
        <taxon>Alphaproteobacteria</taxon>
        <taxon>Hyphomicrobiales</taxon>
        <taxon>Chelatococcaceae</taxon>
        <taxon>Pseudochelatococcus</taxon>
    </lineage>
</organism>
<proteinExistence type="predicted"/>
<dbReference type="EMBL" id="JAASQI010000011">
    <property type="protein sequence ID" value="NIJ59909.1"/>
    <property type="molecule type" value="Genomic_DNA"/>
</dbReference>